<protein>
    <submittedName>
        <fullName evidence="2">Uncharacterized protein</fullName>
    </submittedName>
</protein>
<proteinExistence type="predicted"/>
<dbReference type="Proteomes" id="UP000762676">
    <property type="component" value="Unassembled WGS sequence"/>
</dbReference>
<accession>A0AAV4EZH3</accession>
<evidence type="ECO:0000313" key="2">
    <source>
        <dbReference type="EMBL" id="GFR65935.1"/>
    </source>
</evidence>
<feature type="region of interest" description="Disordered" evidence="1">
    <location>
        <begin position="1"/>
        <end position="22"/>
    </location>
</feature>
<comment type="caution">
    <text evidence="2">The sequence shown here is derived from an EMBL/GenBank/DDBJ whole genome shotgun (WGS) entry which is preliminary data.</text>
</comment>
<feature type="region of interest" description="Disordered" evidence="1">
    <location>
        <begin position="42"/>
        <end position="66"/>
    </location>
</feature>
<evidence type="ECO:0000313" key="3">
    <source>
        <dbReference type="Proteomes" id="UP000762676"/>
    </source>
</evidence>
<name>A0AAV4EZH3_9GAST</name>
<evidence type="ECO:0000256" key="1">
    <source>
        <dbReference type="SAM" id="MobiDB-lite"/>
    </source>
</evidence>
<reference evidence="2 3" key="1">
    <citation type="journal article" date="2021" name="Elife">
        <title>Chloroplast acquisition without the gene transfer in kleptoplastic sea slugs, Plakobranchus ocellatus.</title>
        <authorList>
            <person name="Maeda T."/>
            <person name="Takahashi S."/>
            <person name="Yoshida T."/>
            <person name="Shimamura S."/>
            <person name="Takaki Y."/>
            <person name="Nagai Y."/>
            <person name="Toyoda A."/>
            <person name="Suzuki Y."/>
            <person name="Arimoto A."/>
            <person name="Ishii H."/>
            <person name="Satoh N."/>
            <person name="Nishiyama T."/>
            <person name="Hasebe M."/>
            <person name="Maruyama T."/>
            <person name="Minagawa J."/>
            <person name="Obokata J."/>
            <person name="Shigenobu S."/>
        </authorList>
    </citation>
    <scope>NUCLEOTIDE SEQUENCE [LARGE SCALE GENOMIC DNA]</scope>
</reference>
<organism evidence="2 3">
    <name type="scientific">Elysia marginata</name>
    <dbReference type="NCBI Taxonomy" id="1093978"/>
    <lineage>
        <taxon>Eukaryota</taxon>
        <taxon>Metazoa</taxon>
        <taxon>Spiralia</taxon>
        <taxon>Lophotrochozoa</taxon>
        <taxon>Mollusca</taxon>
        <taxon>Gastropoda</taxon>
        <taxon>Heterobranchia</taxon>
        <taxon>Euthyneura</taxon>
        <taxon>Panpulmonata</taxon>
        <taxon>Sacoglossa</taxon>
        <taxon>Placobranchoidea</taxon>
        <taxon>Plakobranchidae</taxon>
        <taxon>Elysia</taxon>
    </lineage>
</organism>
<dbReference type="AlphaFoldDB" id="A0AAV4EZH3"/>
<dbReference type="EMBL" id="BMAT01007511">
    <property type="protein sequence ID" value="GFR65935.1"/>
    <property type="molecule type" value="Genomic_DNA"/>
</dbReference>
<gene>
    <name evidence="2" type="ORF">ElyMa_003670800</name>
</gene>
<feature type="compositionally biased region" description="Acidic residues" evidence="1">
    <location>
        <begin position="49"/>
        <end position="66"/>
    </location>
</feature>
<keyword evidence="3" id="KW-1185">Reference proteome</keyword>
<feature type="compositionally biased region" description="Polar residues" evidence="1">
    <location>
        <begin position="1"/>
        <end position="10"/>
    </location>
</feature>
<sequence length="66" mass="7860">MGGCERSQTWGEEEMNGEKKEEEEWIRNMKLKENTRKHYLVSFSVRGGDDDDDDDEDDDNDEEEEE</sequence>